<protein>
    <recommendedName>
        <fullName evidence="1">Replication-associated protein ORF2/G2P domain-containing protein</fullName>
    </recommendedName>
</protein>
<accession>A0A5J5II91</accession>
<dbReference type="InterPro" id="IPR056906">
    <property type="entry name" value="ORF2/G2P_dom"/>
</dbReference>
<reference evidence="2 3" key="1">
    <citation type="submission" date="2019-09" db="EMBL/GenBank/DDBJ databases">
        <title>Draft genome sequence of Ginsengibacter sp. BR5-29.</title>
        <authorList>
            <person name="Im W.-T."/>
        </authorList>
    </citation>
    <scope>NUCLEOTIDE SEQUENCE [LARGE SCALE GENOMIC DNA]</scope>
    <source>
        <strain evidence="2 3">BR5-29</strain>
    </source>
</reference>
<organism evidence="2 3">
    <name type="scientific">Ginsengibacter hankyongi</name>
    <dbReference type="NCBI Taxonomy" id="2607284"/>
    <lineage>
        <taxon>Bacteria</taxon>
        <taxon>Pseudomonadati</taxon>
        <taxon>Bacteroidota</taxon>
        <taxon>Chitinophagia</taxon>
        <taxon>Chitinophagales</taxon>
        <taxon>Chitinophagaceae</taxon>
        <taxon>Ginsengibacter</taxon>
    </lineage>
</organism>
<dbReference type="RefSeq" id="WP_150415122.1">
    <property type="nucleotide sequence ID" value="NZ_VYQF01000003.1"/>
</dbReference>
<gene>
    <name evidence="2" type="ORF">FW778_12845</name>
</gene>
<evidence type="ECO:0000313" key="3">
    <source>
        <dbReference type="Proteomes" id="UP000326903"/>
    </source>
</evidence>
<dbReference type="Pfam" id="PF23343">
    <property type="entry name" value="REP_ORF2-G2P"/>
    <property type="match status" value="1"/>
</dbReference>
<dbReference type="Proteomes" id="UP000326903">
    <property type="component" value="Unassembled WGS sequence"/>
</dbReference>
<evidence type="ECO:0000313" key="2">
    <source>
        <dbReference type="EMBL" id="KAA9038447.1"/>
    </source>
</evidence>
<dbReference type="AlphaFoldDB" id="A0A5J5II91"/>
<sequence length="293" mass="34769">MLVKNSFGCSVIPNPKMINPEWINEFRGSSLDRIKDEKIPTSEEVIVEKEVKPKKEKKEKQLRSLSSRTKSKIRRKLFAFFGIHTQLSFLTLTFVNQVNDEMSLKILSGFLDNIKKQDKDFQYLWVAERQTKNLTFKDNIHFHLITNKMWNIKKHWKYWLDVQTKNGVIPRDKNFKPSSAFDVKKVNSGNAKGVSNYLTKYITKNNGKFRFMPWNCSKKISMLYTSFYSDHNIIKQLEEMEAQKKILIKRVKEDYCNVLLYPYNEITKPLTNDIHLKNHSIWFEKIKQEEAKS</sequence>
<proteinExistence type="predicted"/>
<comment type="caution">
    <text evidence="2">The sequence shown here is derived from an EMBL/GenBank/DDBJ whole genome shotgun (WGS) entry which is preliminary data.</text>
</comment>
<feature type="domain" description="Replication-associated protein ORF2/G2P" evidence="1">
    <location>
        <begin position="88"/>
        <end position="205"/>
    </location>
</feature>
<name>A0A5J5II91_9BACT</name>
<keyword evidence="3" id="KW-1185">Reference proteome</keyword>
<dbReference type="EMBL" id="VYQF01000003">
    <property type="protein sequence ID" value="KAA9038447.1"/>
    <property type="molecule type" value="Genomic_DNA"/>
</dbReference>
<evidence type="ECO:0000259" key="1">
    <source>
        <dbReference type="Pfam" id="PF23343"/>
    </source>
</evidence>